<sequence>MVTGPRAVLFDFDGLICDTEHAAFTSWRDLYASFGLEFPPEVWSRLMGRPDGERTGLADLARRLGRPVSRAVREDRRRRKRELCDREPLRPGVAAVLDEAARLGLATAVVSSSARTWVEHHLGRLGIETRFTELVTGEQVDRHKPAPDLYVLALRRLGLSAAEALAFEDSATGVRAARAAGVRCVGVPNAAGCAGDLTLAGADTVVPDLTKLDLGLLGTGAGLERKAAS</sequence>
<dbReference type="PANTHER" id="PTHR43481">
    <property type="entry name" value="FRUCTOSE-1-PHOSPHATE PHOSPHATASE"/>
    <property type="match status" value="1"/>
</dbReference>
<name>A0ABQ4GZ53_9ACTN</name>
<dbReference type="Pfam" id="PF13419">
    <property type="entry name" value="HAD_2"/>
    <property type="match status" value="1"/>
</dbReference>
<accession>A0ABQ4GZ53</accession>
<evidence type="ECO:0000313" key="2">
    <source>
        <dbReference type="Proteomes" id="UP000660454"/>
    </source>
</evidence>
<evidence type="ECO:0000313" key="1">
    <source>
        <dbReference type="EMBL" id="GIH66732.1"/>
    </source>
</evidence>
<dbReference type="PRINTS" id="PR00413">
    <property type="entry name" value="HADHALOGNASE"/>
</dbReference>
<dbReference type="InterPro" id="IPR041492">
    <property type="entry name" value="HAD_2"/>
</dbReference>
<dbReference type="InterPro" id="IPR051806">
    <property type="entry name" value="HAD-like_SPP"/>
</dbReference>
<dbReference type="InterPro" id="IPR006439">
    <property type="entry name" value="HAD-SF_hydro_IA"/>
</dbReference>
<proteinExistence type="predicted"/>
<dbReference type="SFLD" id="SFLDG01129">
    <property type="entry name" value="C1.5:_HAD__Beta-PGM__Phosphata"/>
    <property type="match status" value="1"/>
</dbReference>
<dbReference type="EMBL" id="BOOF01000058">
    <property type="protein sequence ID" value="GIH66732.1"/>
    <property type="molecule type" value="Genomic_DNA"/>
</dbReference>
<organism evidence="1 2">
    <name type="scientific">Microbispora siamensis</name>
    <dbReference type="NCBI Taxonomy" id="564413"/>
    <lineage>
        <taxon>Bacteria</taxon>
        <taxon>Bacillati</taxon>
        <taxon>Actinomycetota</taxon>
        <taxon>Actinomycetes</taxon>
        <taxon>Streptosporangiales</taxon>
        <taxon>Streptosporangiaceae</taxon>
        <taxon>Microbispora</taxon>
    </lineage>
</organism>
<protein>
    <submittedName>
        <fullName evidence="1">Haloacid dehalogenase</fullName>
    </submittedName>
</protein>
<keyword evidence="2" id="KW-1185">Reference proteome</keyword>
<dbReference type="SFLD" id="SFLDS00003">
    <property type="entry name" value="Haloacid_Dehalogenase"/>
    <property type="match status" value="1"/>
</dbReference>
<gene>
    <name evidence="1" type="ORF">Msi02_75490</name>
</gene>
<dbReference type="InterPro" id="IPR036412">
    <property type="entry name" value="HAD-like_sf"/>
</dbReference>
<dbReference type="Gene3D" id="1.10.150.240">
    <property type="entry name" value="Putative phosphatase, domain 2"/>
    <property type="match status" value="1"/>
</dbReference>
<dbReference type="InterPro" id="IPR023198">
    <property type="entry name" value="PGP-like_dom2"/>
</dbReference>
<dbReference type="InterPro" id="IPR023214">
    <property type="entry name" value="HAD_sf"/>
</dbReference>
<comment type="caution">
    <text evidence="1">The sequence shown here is derived from an EMBL/GenBank/DDBJ whole genome shotgun (WGS) entry which is preliminary data.</text>
</comment>
<reference evidence="1 2" key="1">
    <citation type="submission" date="2021-01" db="EMBL/GenBank/DDBJ databases">
        <title>Whole genome shotgun sequence of Microbispora siamensis NBRC 104113.</title>
        <authorList>
            <person name="Komaki H."/>
            <person name="Tamura T."/>
        </authorList>
    </citation>
    <scope>NUCLEOTIDE SEQUENCE [LARGE SCALE GENOMIC DNA]</scope>
    <source>
        <strain evidence="1 2">NBRC 104113</strain>
    </source>
</reference>
<dbReference type="SFLD" id="SFLDG01135">
    <property type="entry name" value="C1.5.6:_HAD__Beta-PGM__Phospha"/>
    <property type="match status" value="1"/>
</dbReference>
<dbReference type="Gene3D" id="3.40.50.1000">
    <property type="entry name" value="HAD superfamily/HAD-like"/>
    <property type="match status" value="1"/>
</dbReference>
<dbReference type="Proteomes" id="UP000660454">
    <property type="component" value="Unassembled WGS sequence"/>
</dbReference>
<dbReference type="SUPFAM" id="SSF56784">
    <property type="entry name" value="HAD-like"/>
    <property type="match status" value="1"/>
</dbReference>
<dbReference type="NCBIfam" id="TIGR01509">
    <property type="entry name" value="HAD-SF-IA-v3"/>
    <property type="match status" value="1"/>
</dbReference>
<dbReference type="PANTHER" id="PTHR43481:SF4">
    <property type="entry name" value="GLYCEROL-1-PHOSPHATE PHOSPHOHYDROLASE 1-RELATED"/>
    <property type="match status" value="1"/>
</dbReference>